<protein>
    <submittedName>
        <fullName evidence="3">Uncharacterized protein</fullName>
    </submittedName>
</protein>
<dbReference type="Proteomes" id="UP001187192">
    <property type="component" value="Unassembled WGS sequence"/>
</dbReference>
<dbReference type="EMBL" id="BTGU01000022">
    <property type="protein sequence ID" value="GMN46062.1"/>
    <property type="molecule type" value="Genomic_DNA"/>
</dbReference>
<evidence type="ECO:0000313" key="3">
    <source>
        <dbReference type="EMBL" id="GMN46062.1"/>
    </source>
</evidence>
<dbReference type="AlphaFoldDB" id="A0AA88D8S4"/>
<evidence type="ECO:0000256" key="2">
    <source>
        <dbReference type="ARBA" id="ARBA00023315"/>
    </source>
</evidence>
<dbReference type="GO" id="GO:0016747">
    <property type="term" value="F:acyltransferase activity, transferring groups other than amino-acyl groups"/>
    <property type="evidence" value="ECO:0007669"/>
    <property type="project" value="UniProtKB-ARBA"/>
</dbReference>
<keyword evidence="4" id="KW-1185">Reference proteome</keyword>
<accession>A0AA88D8S4</accession>
<keyword evidence="1" id="KW-0808">Transferase</keyword>
<dbReference type="Gene3D" id="3.30.559.10">
    <property type="entry name" value="Chloramphenicol acetyltransferase-like domain"/>
    <property type="match status" value="1"/>
</dbReference>
<reference evidence="3" key="1">
    <citation type="submission" date="2023-07" db="EMBL/GenBank/DDBJ databases">
        <title>draft genome sequence of fig (Ficus carica).</title>
        <authorList>
            <person name="Takahashi T."/>
            <person name="Nishimura K."/>
        </authorList>
    </citation>
    <scope>NUCLEOTIDE SEQUENCE</scope>
</reference>
<dbReference type="PANTHER" id="PTHR31625">
    <property type="match status" value="1"/>
</dbReference>
<dbReference type="InterPro" id="IPR051504">
    <property type="entry name" value="Plant_metabolite_acyltrans"/>
</dbReference>
<evidence type="ECO:0000256" key="1">
    <source>
        <dbReference type="ARBA" id="ARBA00022679"/>
    </source>
</evidence>
<gene>
    <name evidence="3" type="ORF">TIFTF001_015238</name>
</gene>
<sequence>MAQPNAVEIVEIYTVATPLPAATDLSPKSLPLTFFDICWTRLPPSERLFFYEFPFHDQSHSISNTTTFFHSNIIPTLKTFLISLSPTLYSSCRKPHLAFRFP</sequence>
<name>A0AA88D8S4_FICCA</name>
<evidence type="ECO:0000313" key="4">
    <source>
        <dbReference type="Proteomes" id="UP001187192"/>
    </source>
</evidence>
<keyword evidence="2" id="KW-0012">Acyltransferase</keyword>
<proteinExistence type="predicted"/>
<comment type="caution">
    <text evidence="3">The sequence shown here is derived from an EMBL/GenBank/DDBJ whole genome shotgun (WGS) entry which is preliminary data.</text>
</comment>
<dbReference type="InterPro" id="IPR023213">
    <property type="entry name" value="CAT-like_dom_sf"/>
</dbReference>
<organism evidence="3 4">
    <name type="scientific">Ficus carica</name>
    <name type="common">Common fig</name>
    <dbReference type="NCBI Taxonomy" id="3494"/>
    <lineage>
        <taxon>Eukaryota</taxon>
        <taxon>Viridiplantae</taxon>
        <taxon>Streptophyta</taxon>
        <taxon>Embryophyta</taxon>
        <taxon>Tracheophyta</taxon>
        <taxon>Spermatophyta</taxon>
        <taxon>Magnoliopsida</taxon>
        <taxon>eudicotyledons</taxon>
        <taxon>Gunneridae</taxon>
        <taxon>Pentapetalae</taxon>
        <taxon>rosids</taxon>
        <taxon>fabids</taxon>
        <taxon>Rosales</taxon>
        <taxon>Moraceae</taxon>
        <taxon>Ficeae</taxon>
        <taxon>Ficus</taxon>
    </lineage>
</organism>